<name>E1R1C6_SEDSS</name>
<evidence type="ECO:0000313" key="2">
    <source>
        <dbReference type="EMBL" id="ADK81067.1"/>
    </source>
</evidence>
<feature type="compositionally biased region" description="Low complexity" evidence="1">
    <location>
        <begin position="42"/>
        <end position="52"/>
    </location>
</feature>
<evidence type="ECO:0000256" key="1">
    <source>
        <dbReference type="SAM" id="MobiDB-lite"/>
    </source>
</evidence>
<dbReference type="OrthoDB" id="370225at2"/>
<dbReference type="AlphaFoldDB" id="E1R1C6"/>
<keyword evidence="3" id="KW-1185">Reference proteome</keyword>
<protein>
    <submittedName>
        <fullName evidence="2">Uncharacterized protein</fullName>
    </submittedName>
</protein>
<dbReference type="Pfam" id="PF17239">
    <property type="entry name" value="DUF5312"/>
    <property type="match status" value="1"/>
</dbReference>
<dbReference type="STRING" id="573413.Spirs_1941"/>
<accession>E1R1C6</accession>
<dbReference type="KEGG" id="ssm:Spirs_1941"/>
<organism evidence="2 3">
    <name type="scientific">Sediminispirochaeta smaragdinae (strain DSM 11293 / JCM 15392 / SEBR 4228)</name>
    <name type="common">Spirochaeta smaragdinae</name>
    <dbReference type="NCBI Taxonomy" id="573413"/>
    <lineage>
        <taxon>Bacteria</taxon>
        <taxon>Pseudomonadati</taxon>
        <taxon>Spirochaetota</taxon>
        <taxon>Spirochaetia</taxon>
        <taxon>Spirochaetales</taxon>
        <taxon>Spirochaetaceae</taxon>
        <taxon>Sediminispirochaeta</taxon>
    </lineage>
</organism>
<gene>
    <name evidence="2" type="ordered locus">Spirs_1941</name>
</gene>
<feature type="region of interest" description="Disordered" evidence="1">
    <location>
        <begin position="33"/>
        <end position="55"/>
    </location>
</feature>
<evidence type="ECO:0000313" key="3">
    <source>
        <dbReference type="Proteomes" id="UP000002318"/>
    </source>
</evidence>
<proteinExistence type="predicted"/>
<dbReference type="InterPro" id="IPR035196">
    <property type="entry name" value="DUF5312"/>
</dbReference>
<dbReference type="EMBL" id="CP002116">
    <property type="protein sequence ID" value="ADK81067.1"/>
    <property type="molecule type" value="Genomic_DNA"/>
</dbReference>
<sequence length="597" mass="69550">MAGQVGKDGDRRSVFFELSRSLSSTERDELLNSINKSLKMNSPRGSEPSSSSDTDELNLRLMQEFKRISLWERFMLWLKKHLTGKGYEALMLEMKLDRLKRTIRKNNQSLTGFETRDLKPGFAQELWPLYEDSLLLYSCFDKLFGKSGLFRDVMISLFQNELKESIKSPEQVYSREEMIEVFRREGSDEAVRRKGAELLDEELEQVIDKQLLKRLESAVAPILAADRLVRFPFKRMFGAFGVVGVDPMDMYQATGNIPTFRNATAVTMLDQLEQLFHGLYFLSITVESDPLTLNVADIVLSVCRKRNVREEESEAFLSHFKHLVETAESFLDASSLPELIRFFRRDPYYKIRIVQEKMDLKAFFRTTRKIIMREYIEEELPGVRDEATDRNIREIFAEGDVERLKNYRTYQSIAYDELALPMFLFQRSLALLYAFCTKNYRNDIQETVQILDRGLYALNRVERDRLLMHASAIEDVEEEIRKLDHSLSSEESDGKLFQRLRFSMGGDQGQSRMFRSLVQQKDSEAASIVRRGCEAVEGLKRIFEDTLKIRNESGTQALNQHYFIKGTPVALRSILDRNIATLRRFSFVMQQIKRMES</sequence>
<reference evidence="2 3" key="1">
    <citation type="journal article" date="2010" name="Stand. Genomic Sci.">
        <title>Complete genome sequence of Spirochaeta smaragdinae type strain (SEBR 4228).</title>
        <authorList>
            <person name="Mavromatis K."/>
            <person name="Yasawong M."/>
            <person name="Chertkov O."/>
            <person name="Lapidus A."/>
            <person name="Lucas S."/>
            <person name="Nolan M."/>
            <person name="Del Rio T.G."/>
            <person name="Tice H."/>
            <person name="Cheng J.F."/>
            <person name="Pitluck S."/>
            <person name="Liolios K."/>
            <person name="Ivanova N."/>
            <person name="Tapia R."/>
            <person name="Han C."/>
            <person name="Bruce D."/>
            <person name="Goodwin L."/>
            <person name="Pati A."/>
            <person name="Chen A."/>
            <person name="Palaniappan K."/>
            <person name="Land M."/>
            <person name="Hauser L."/>
            <person name="Chang Y.J."/>
            <person name="Jeffries C.D."/>
            <person name="Detter J.C."/>
            <person name="Rohde M."/>
            <person name="Brambilla E."/>
            <person name="Spring S."/>
            <person name="Goker M."/>
            <person name="Sikorski J."/>
            <person name="Woyke T."/>
            <person name="Bristow J."/>
            <person name="Eisen J.A."/>
            <person name="Markowitz V."/>
            <person name="Hugenholtz P."/>
            <person name="Klenk H.P."/>
            <person name="Kyrpides N.C."/>
        </authorList>
    </citation>
    <scope>NUCLEOTIDE SEQUENCE [LARGE SCALE GENOMIC DNA]</scope>
    <source>
        <strain evidence="3">DSM 11293 / JCM 15392 / SEBR 4228</strain>
    </source>
</reference>
<dbReference type="Proteomes" id="UP000002318">
    <property type="component" value="Chromosome"/>
</dbReference>
<dbReference type="RefSeq" id="WP_013254531.1">
    <property type="nucleotide sequence ID" value="NC_014364.1"/>
</dbReference>
<dbReference type="HOGENOM" id="CLU_457014_0_0_12"/>